<organism evidence="1 2">
    <name type="scientific">Rhabditophanes sp. KR3021</name>
    <dbReference type="NCBI Taxonomy" id="114890"/>
    <lineage>
        <taxon>Eukaryota</taxon>
        <taxon>Metazoa</taxon>
        <taxon>Ecdysozoa</taxon>
        <taxon>Nematoda</taxon>
        <taxon>Chromadorea</taxon>
        <taxon>Rhabditida</taxon>
        <taxon>Tylenchina</taxon>
        <taxon>Panagrolaimomorpha</taxon>
        <taxon>Strongyloidoidea</taxon>
        <taxon>Alloionematidae</taxon>
        <taxon>Rhabditophanes</taxon>
    </lineage>
</organism>
<evidence type="ECO:0000313" key="1">
    <source>
        <dbReference type="Proteomes" id="UP000095286"/>
    </source>
</evidence>
<dbReference type="Proteomes" id="UP000095286">
    <property type="component" value="Unplaced"/>
</dbReference>
<accession>A0AC35TR98</accession>
<reference evidence="2" key="1">
    <citation type="submission" date="2016-11" db="UniProtKB">
        <authorList>
            <consortium name="WormBaseParasite"/>
        </authorList>
    </citation>
    <scope>IDENTIFICATION</scope>
    <source>
        <strain evidence="2">KR3021</strain>
    </source>
</reference>
<dbReference type="WBParaSite" id="RSKR_0000346400.1">
    <property type="protein sequence ID" value="RSKR_0000346400.1"/>
    <property type="gene ID" value="RSKR_0000346400"/>
</dbReference>
<proteinExistence type="predicted"/>
<protein>
    <submittedName>
        <fullName evidence="2">Homeotic protein proboscipedia</fullName>
    </submittedName>
</protein>
<sequence>MVAAYFQLDHNIDQSGSSVIVTKNEKSQKPQAPFETLIEHHSFADDKTFRTRKNTNNSLSSNQNVTSPIECNNRPNSYYAVPSPRSFDLNSYPGSPPPFHPANNYYWSGHQQSFYIDEGANELNDSTSPVAHEEQSDYYNSGTGFTQYPSRYQQNVYNDQGTSPMMYQLTNQMQNGLNLGKDGVVNGGRQSSNYENGHHPHINPNMANYMNQSNYSNGYVQNMDQYYTPQQMQMIQSQQQQQQMYHQQQMNQMMYYNGAQYNPYYQSYASSPQGMVMMGYNPYQQHHQQHHQQHNIYASDTMAPSTSETHDQIEPQNEEKSPDVEEEKVSKSNGGSPTEPKDLSSTKKE</sequence>
<evidence type="ECO:0000313" key="2">
    <source>
        <dbReference type="WBParaSite" id="RSKR_0000346400.1"/>
    </source>
</evidence>
<name>A0AC35TR98_9BILA</name>